<dbReference type="InterPro" id="IPR023833">
    <property type="entry name" value="Signal_pept_SipW-depend-type"/>
</dbReference>
<reference evidence="1" key="2">
    <citation type="submission" date="2020-09" db="EMBL/GenBank/DDBJ databases">
        <authorList>
            <person name="Sun Q."/>
            <person name="Ohkuma M."/>
        </authorList>
    </citation>
    <scope>NUCLEOTIDE SEQUENCE</scope>
    <source>
        <strain evidence="1">JCM 12580</strain>
    </source>
</reference>
<dbReference type="EMBL" id="BMNQ01000030">
    <property type="protein sequence ID" value="GGJ98806.1"/>
    <property type="molecule type" value="Genomic_DNA"/>
</dbReference>
<dbReference type="RefSeq" id="WP_188633088.1">
    <property type="nucleotide sequence ID" value="NZ_BMNQ01000030.1"/>
</dbReference>
<name>A0A917PY75_9BACI</name>
<proteinExistence type="predicted"/>
<keyword evidence="2" id="KW-1185">Reference proteome</keyword>
<evidence type="ECO:0000313" key="2">
    <source>
        <dbReference type="Proteomes" id="UP000658382"/>
    </source>
</evidence>
<dbReference type="AlphaFoldDB" id="A0A917PY75"/>
<dbReference type="NCBIfam" id="TIGR04088">
    <property type="entry name" value="cognate_SipW"/>
    <property type="match status" value="1"/>
</dbReference>
<keyword evidence="1" id="KW-0132">Cell division</keyword>
<protein>
    <submittedName>
        <fullName evidence="1">Cell division protein FtsN</fullName>
    </submittedName>
</protein>
<reference evidence="1" key="1">
    <citation type="journal article" date="2014" name="Int. J. Syst. Evol. Microbiol.">
        <title>Complete genome sequence of Corynebacterium casei LMG S-19264T (=DSM 44701T), isolated from a smear-ripened cheese.</title>
        <authorList>
            <consortium name="US DOE Joint Genome Institute (JGI-PGF)"/>
            <person name="Walter F."/>
            <person name="Albersmeier A."/>
            <person name="Kalinowski J."/>
            <person name="Ruckert C."/>
        </authorList>
    </citation>
    <scope>NUCLEOTIDE SEQUENCE</scope>
    <source>
        <strain evidence="1">JCM 12580</strain>
    </source>
</reference>
<organism evidence="1 2">
    <name type="scientific">Lentibacillus kapialis</name>
    <dbReference type="NCBI Taxonomy" id="340214"/>
    <lineage>
        <taxon>Bacteria</taxon>
        <taxon>Bacillati</taxon>
        <taxon>Bacillota</taxon>
        <taxon>Bacilli</taxon>
        <taxon>Bacillales</taxon>
        <taxon>Bacillaceae</taxon>
        <taxon>Lentibacillus</taxon>
    </lineage>
</organism>
<dbReference type="InterPro" id="IPR022121">
    <property type="entry name" value="Peptidase_M73_camelysin"/>
</dbReference>
<sequence length="204" mass="22280">MGIKKQLGMGVLSAALGLTLIGGGTYAYFSDSETTNNTFAAGEIDLAVEPTKVIDVDNIQPGDSMTRDFELQNNGSLAIDKVLLETDYSVTDAEGDNTEDFGSQIEVEFLYNADKLDEVIYKTTLAELKNMEPEAVNEHVFDPMLEDGLEPGSLDDLVVKFTFVNSGEDQNQFQGDALNLEWTFNAQQAADEGENGNEDENNNN</sequence>
<dbReference type="Pfam" id="PF12389">
    <property type="entry name" value="Peptidase_M73"/>
    <property type="match status" value="1"/>
</dbReference>
<gene>
    <name evidence="1" type="primary">calY</name>
    <name evidence="1" type="ORF">GCM10007063_21350</name>
</gene>
<keyword evidence="1" id="KW-0131">Cell cycle</keyword>
<comment type="caution">
    <text evidence="1">The sequence shown here is derived from an EMBL/GenBank/DDBJ whole genome shotgun (WGS) entry which is preliminary data.</text>
</comment>
<evidence type="ECO:0000313" key="1">
    <source>
        <dbReference type="EMBL" id="GGJ98806.1"/>
    </source>
</evidence>
<accession>A0A917PY75</accession>
<dbReference type="Proteomes" id="UP000658382">
    <property type="component" value="Unassembled WGS sequence"/>
</dbReference>
<dbReference type="GO" id="GO:0051301">
    <property type="term" value="P:cell division"/>
    <property type="evidence" value="ECO:0007669"/>
    <property type="project" value="UniProtKB-KW"/>
</dbReference>